<dbReference type="InterPro" id="IPR012337">
    <property type="entry name" value="RNaseH-like_sf"/>
</dbReference>
<evidence type="ECO:0000259" key="1">
    <source>
        <dbReference type="Pfam" id="PF13456"/>
    </source>
</evidence>
<dbReference type="SUPFAM" id="SSF53098">
    <property type="entry name" value="Ribonuclease H-like"/>
    <property type="match status" value="1"/>
</dbReference>
<accession>A0A6J0PBR2</accession>
<name>A0A6J0PBR2_ELAGV</name>
<dbReference type="PANTHER" id="PTHR48475:SF2">
    <property type="entry name" value="RIBONUCLEASE H"/>
    <property type="match status" value="1"/>
</dbReference>
<dbReference type="InterPro" id="IPR036397">
    <property type="entry name" value="RNaseH_sf"/>
</dbReference>
<gene>
    <name evidence="3" type="primary">LOC109504937</name>
</gene>
<proteinExistence type="predicted"/>
<evidence type="ECO:0000313" key="3">
    <source>
        <dbReference type="RefSeq" id="XP_019702001.1"/>
    </source>
</evidence>
<dbReference type="RefSeq" id="XP_019702001.1">
    <property type="nucleotide sequence ID" value="XM_019846442.1"/>
</dbReference>
<dbReference type="InParanoid" id="A0A6J0PBR2"/>
<organism evidence="2 3">
    <name type="scientific">Elaeis guineensis var. tenera</name>
    <name type="common">Oil palm</name>
    <dbReference type="NCBI Taxonomy" id="51953"/>
    <lineage>
        <taxon>Eukaryota</taxon>
        <taxon>Viridiplantae</taxon>
        <taxon>Streptophyta</taxon>
        <taxon>Embryophyta</taxon>
        <taxon>Tracheophyta</taxon>
        <taxon>Spermatophyta</taxon>
        <taxon>Magnoliopsida</taxon>
        <taxon>Liliopsida</taxon>
        <taxon>Arecaceae</taxon>
        <taxon>Arecoideae</taxon>
        <taxon>Cocoseae</taxon>
        <taxon>Elaeidinae</taxon>
        <taxon>Elaeis</taxon>
    </lineage>
</organism>
<keyword evidence="2" id="KW-1185">Reference proteome</keyword>
<dbReference type="Pfam" id="PF13456">
    <property type="entry name" value="RVT_3"/>
    <property type="match status" value="1"/>
</dbReference>
<dbReference type="GO" id="GO:0003676">
    <property type="term" value="F:nucleic acid binding"/>
    <property type="evidence" value="ECO:0007669"/>
    <property type="project" value="InterPro"/>
</dbReference>
<reference evidence="3" key="1">
    <citation type="submission" date="2025-08" db="UniProtKB">
        <authorList>
            <consortium name="RefSeq"/>
        </authorList>
    </citation>
    <scope>IDENTIFICATION</scope>
</reference>
<dbReference type="PANTHER" id="PTHR48475">
    <property type="entry name" value="RIBONUCLEASE H"/>
    <property type="match status" value="1"/>
</dbReference>
<dbReference type="InterPro" id="IPR002156">
    <property type="entry name" value="RNaseH_domain"/>
</dbReference>
<dbReference type="OrthoDB" id="782197at2759"/>
<dbReference type="GO" id="GO:0004523">
    <property type="term" value="F:RNA-DNA hybrid ribonuclease activity"/>
    <property type="evidence" value="ECO:0007669"/>
    <property type="project" value="InterPro"/>
</dbReference>
<sequence>MWVLHVDGSSKTIGSRARLILTSSDGMVAEYTLRFDFSTSNNKAEYEALVIRLRMMEDLEVRHLKIHSDSQLIVGQVQREYEAQEPNMIKYLQKVKDLASNFVTMSVQQIPRVENCLHPSKAEHALREVHEEIYGNHLGGKVLAHEVLRQGYFWLIMQRDAADLAIITDNRRQFDNPKFIEFCNGLDISHKLTSIAHP</sequence>
<dbReference type="AlphaFoldDB" id="A0A6J0PBR2"/>
<evidence type="ECO:0000313" key="2">
    <source>
        <dbReference type="Proteomes" id="UP000504607"/>
    </source>
</evidence>
<dbReference type="Proteomes" id="UP000504607">
    <property type="component" value="Unplaced"/>
</dbReference>
<dbReference type="Gene3D" id="3.30.420.10">
    <property type="entry name" value="Ribonuclease H-like superfamily/Ribonuclease H"/>
    <property type="match status" value="1"/>
</dbReference>
<protein>
    <submittedName>
        <fullName evidence="3">Uncharacterized protein LOC109504937</fullName>
    </submittedName>
</protein>
<dbReference type="CDD" id="cd09279">
    <property type="entry name" value="RNase_HI_like"/>
    <property type="match status" value="1"/>
</dbReference>
<feature type="domain" description="RNase H type-1" evidence="1">
    <location>
        <begin position="7"/>
        <end position="115"/>
    </location>
</feature>